<proteinExistence type="predicted"/>
<sequence length="227" mass="27005">MQIQLYLWSGLREQKKNQIKLYSDTFDKALALFNNIDEEAQRYGHEIFQQYGYGNPDADPADGADLAREVSLDYYLNMCLMRYNSIAMWITMLCQYWEQQLRDFLYQEISHDAFITKDDFCNDFGEVKDAFTEFGIHLESFTDWRTIKELRFICNALKHGEGGSLKRLYKLNPLLFCDGYDPSFSTPYSLTTLHEQRLKLDESLFHRYAETLIGFWDWMPERSYLKD</sequence>
<name>T0BJA2_ALIAG</name>
<keyword evidence="2" id="KW-1185">Reference proteome</keyword>
<evidence type="ECO:0000313" key="1">
    <source>
        <dbReference type="EMBL" id="UNO51015.1"/>
    </source>
</evidence>
<protein>
    <submittedName>
        <fullName evidence="1">Uncharacterized protein</fullName>
    </submittedName>
</protein>
<dbReference type="OrthoDB" id="1354489at2"/>
<evidence type="ECO:0000313" key="2">
    <source>
        <dbReference type="Proteomes" id="UP000829401"/>
    </source>
</evidence>
<accession>A0A9E6ZHV6</accession>
<reference evidence="2" key="1">
    <citation type="journal article" date="2022" name="G3 (Bethesda)">
        <title>Unveiling the complete genome sequence of Alicyclobacillus acidoterrestris DSM 3922T, a taint-producing strain.</title>
        <authorList>
            <person name="Leonardo I.C."/>
            <person name="Barreto Crespo M.T."/>
            <person name="Gaspar F.B."/>
        </authorList>
    </citation>
    <scope>NUCLEOTIDE SEQUENCE [LARGE SCALE GENOMIC DNA]</scope>
    <source>
        <strain evidence="2">DSM 3922</strain>
    </source>
</reference>
<dbReference type="RefSeq" id="WP_021298699.1">
    <property type="nucleotide sequence ID" value="NZ_AURB01000203.1"/>
</dbReference>
<dbReference type="AlphaFoldDB" id="T0BJA2"/>
<geneLocation type="plasmid" evidence="2">
    <name>pDSM3922.1</name>
</geneLocation>
<dbReference type="KEGG" id="aaco:K1I37_21340"/>
<gene>
    <name evidence="1" type="ORF">K1I37_21340</name>
</gene>
<accession>T0BJA2</accession>
<dbReference type="Proteomes" id="UP000829401">
    <property type="component" value="Plasmid pDSM3922.1"/>
</dbReference>
<dbReference type="EMBL" id="CP080468">
    <property type="protein sequence ID" value="UNO51015.1"/>
    <property type="molecule type" value="Genomic_DNA"/>
</dbReference>
<keyword evidence="1" id="KW-0614">Plasmid</keyword>
<organism evidence="1 2">
    <name type="scientific">Alicyclobacillus acidoterrestris (strain ATCC 49025 / DSM 3922 / CIP 106132 / NCIMB 13137 / GD3B)</name>
    <dbReference type="NCBI Taxonomy" id="1356854"/>
    <lineage>
        <taxon>Bacteria</taxon>
        <taxon>Bacillati</taxon>
        <taxon>Bacillota</taxon>
        <taxon>Bacilli</taxon>
        <taxon>Bacillales</taxon>
        <taxon>Alicyclobacillaceae</taxon>
        <taxon>Alicyclobacillus</taxon>
    </lineage>
</organism>
<dbReference type="eggNOG" id="ENOG502ZBKG">
    <property type="taxonomic scope" value="Bacteria"/>
</dbReference>